<feature type="transmembrane region" description="Helical" evidence="1">
    <location>
        <begin position="12"/>
        <end position="35"/>
    </location>
</feature>
<keyword evidence="1" id="KW-1133">Transmembrane helix</keyword>
<dbReference type="EMBL" id="JACHHH010000014">
    <property type="protein sequence ID" value="MBB6042296.1"/>
    <property type="molecule type" value="Genomic_DNA"/>
</dbReference>
<keyword evidence="1" id="KW-0812">Transmembrane</keyword>
<accession>A0A7W9SI95</accession>
<sequence>MQNNKRFMGLRNRFTIGQVNYFVLNALLSLLLMLLLSEFNYSLWLISFSSVLSLSFYESLSHQKISGKQKVAIYVFTIGMISIVYFIGQKWINQLSHFWILYYFFQQFIGTVGGIFFAYLLNKSE</sequence>
<protein>
    <submittedName>
        <fullName evidence="2">Uncharacterized protein</fullName>
    </submittedName>
</protein>
<dbReference type="Proteomes" id="UP000522163">
    <property type="component" value="Unassembled WGS sequence"/>
</dbReference>
<dbReference type="GeneID" id="85015806"/>
<organism evidence="2 3">
    <name type="scientific">Oribacterium sinus</name>
    <dbReference type="NCBI Taxonomy" id="237576"/>
    <lineage>
        <taxon>Bacteria</taxon>
        <taxon>Bacillati</taxon>
        <taxon>Bacillota</taxon>
        <taxon>Clostridia</taxon>
        <taxon>Lachnospirales</taxon>
        <taxon>Lachnospiraceae</taxon>
        <taxon>Oribacterium</taxon>
    </lineage>
</organism>
<comment type="caution">
    <text evidence="2">The sequence shown here is derived from an EMBL/GenBank/DDBJ whole genome shotgun (WGS) entry which is preliminary data.</text>
</comment>
<reference evidence="2 3" key="1">
    <citation type="submission" date="2020-08" db="EMBL/GenBank/DDBJ databases">
        <title>Genomic Encyclopedia of Type Strains, Phase IV (KMG-IV): sequencing the most valuable type-strain genomes for metagenomic binning, comparative biology and taxonomic classification.</title>
        <authorList>
            <person name="Goeker M."/>
        </authorList>
    </citation>
    <scope>NUCLEOTIDE SEQUENCE [LARGE SCALE GENOMIC DNA]</scope>
    <source>
        <strain evidence="2 3">DSM 17245</strain>
    </source>
</reference>
<feature type="transmembrane region" description="Helical" evidence="1">
    <location>
        <begin position="41"/>
        <end position="59"/>
    </location>
</feature>
<name>A0A7W9SI95_9FIRM</name>
<feature type="transmembrane region" description="Helical" evidence="1">
    <location>
        <begin position="100"/>
        <end position="121"/>
    </location>
</feature>
<evidence type="ECO:0000313" key="3">
    <source>
        <dbReference type="Proteomes" id="UP000522163"/>
    </source>
</evidence>
<evidence type="ECO:0000256" key="1">
    <source>
        <dbReference type="SAM" id="Phobius"/>
    </source>
</evidence>
<dbReference type="RefSeq" id="WP_183684782.1">
    <property type="nucleotide sequence ID" value="NZ_JACHHH010000014.1"/>
</dbReference>
<keyword evidence="1" id="KW-0472">Membrane</keyword>
<proteinExistence type="predicted"/>
<feature type="transmembrane region" description="Helical" evidence="1">
    <location>
        <begin position="71"/>
        <end position="88"/>
    </location>
</feature>
<dbReference type="AlphaFoldDB" id="A0A7W9SI95"/>
<gene>
    <name evidence="2" type="ORF">HNQ46_002292</name>
</gene>
<evidence type="ECO:0000313" key="2">
    <source>
        <dbReference type="EMBL" id="MBB6042296.1"/>
    </source>
</evidence>